<protein>
    <submittedName>
        <fullName evidence="3">C4-dicarboxylate ABC transporter</fullName>
    </submittedName>
    <submittedName>
        <fullName evidence="4">Sialic acid-binding periplasmic protein SiaP</fullName>
    </submittedName>
</protein>
<dbReference type="AlphaFoldDB" id="A0AAC9RQT8"/>
<name>A0AAC9RQT8_9CLOT</name>
<evidence type="ECO:0000313" key="3">
    <source>
        <dbReference type="EMBL" id="AOY77972.1"/>
    </source>
</evidence>
<dbReference type="Gene3D" id="3.40.190.170">
    <property type="entry name" value="Bacterial extracellular solute-binding protein, family 7"/>
    <property type="match status" value="1"/>
</dbReference>
<keyword evidence="5" id="KW-1185">Reference proteome</keyword>
<dbReference type="EMBL" id="CP020559">
    <property type="protein sequence ID" value="ARE88595.1"/>
    <property type="molecule type" value="Genomic_DNA"/>
</dbReference>
<dbReference type="NCBIfam" id="NF037995">
    <property type="entry name" value="TRAP_S1"/>
    <property type="match status" value="1"/>
</dbReference>
<evidence type="ECO:0000256" key="2">
    <source>
        <dbReference type="SAM" id="SignalP"/>
    </source>
</evidence>
<evidence type="ECO:0000313" key="4">
    <source>
        <dbReference type="EMBL" id="ARE88595.1"/>
    </source>
</evidence>
<dbReference type="RefSeq" id="WP_070972471.1">
    <property type="nucleotide sequence ID" value="NZ_CP017603.1"/>
</dbReference>
<dbReference type="PIRSF" id="PIRSF006470">
    <property type="entry name" value="DctB"/>
    <property type="match status" value="1"/>
</dbReference>
<organism evidence="4 6">
    <name type="scientific">Clostridium formicaceticum</name>
    <dbReference type="NCBI Taxonomy" id="1497"/>
    <lineage>
        <taxon>Bacteria</taxon>
        <taxon>Bacillati</taxon>
        <taxon>Bacillota</taxon>
        <taxon>Clostridia</taxon>
        <taxon>Eubacteriales</taxon>
        <taxon>Clostridiaceae</taxon>
        <taxon>Clostridium</taxon>
    </lineage>
</organism>
<accession>A0AAC9RQT8</accession>
<proteinExistence type="predicted"/>
<evidence type="ECO:0000313" key="6">
    <source>
        <dbReference type="Proteomes" id="UP000192478"/>
    </source>
</evidence>
<feature type="signal peptide" evidence="2">
    <location>
        <begin position="1"/>
        <end position="20"/>
    </location>
</feature>
<dbReference type="PANTHER" id="PTHR33376:SF3">
    <property type="entry name" value="C4-DICARBOXYLATE-BINDING PROTEIN"/>
    <property type="match status" value="1"/>
</dbReference>
<dbReference type="KEGG" id="cfm:BJL90_20150"/>
<dbReference type="PROSITE" id="PS51257">
    <property type="entry name" value="PROKAR_LIPOPROTEIN"/>
    <property type="match status" value="1"/>
</dbReference>
<keyword evidence="1 2" id="KW-0732">Signal</keyword>
<gene>
    <name evidence="4" type="primary">siaP_2</name>
    <name evidence="3" type="ORF">BJL90_20150</name>
    <name evidence="4" type="ORF">CLFO_30010</name>
</gene>
<reference evidence="3 5" key="1">
    <citation type="submission" date="2016-10" db="EMBL/GenBank/DDBJ databases">
        <title>Complete Genome Sequence of Acetogen Clostridium formicoaceticum ATCC 27076.</title>
        <authorList>
            <person name="Bao T."/>
            <person name="Cheng C."/>
            <person name="Zhao J."/>
            <person name="Yang S.-T."/>
            <person name="Wang J."/>
            <person name="Wang M."/>
        </authorList>
    </citation>
    <scope>NUCLEOTIDE SEQUENCE [LARGE SCALE GENOMIC DNA]</scope>
    <source>
        <strain evidence="3 5">ATCC 27076</strain>
    </source>
</reference>
<dbReference type="InterPro" id="IPR018389">
    <property type="entry name" value="DctP_fam"/>
</dbReference>
<feature type="chain" id="PRO_5041962345" evidence="2">
    <location>
        <begin position="21"/>
        <end position="335"/>
    </location>
</feature>
<evidence type="ECO:0000256" key="1">
    <source>
        <dbReference type="ARBA" id="ARBA00022729"/>
    </source>
</evidence>
<dbReference type="Proteomes" id="UP000192478">
    <property type="component" value="Chromosome"/>
</dbReference>
<reference evidence="4 6" key="2">
    <citation type="submission" date="2017-03" db="EMBL/GenBank/DDBJ databases">
        <title>Complete sequence of Clostridium formicaceticum DSM 92.</title>
        <authorList>
            <person name="Poehlein A."/>
            <person name="Karl M."/>
            <person name="Bengelsdorf F.R."/>
            <person name="Duerre P."/>
            <person name="Daniel R."/>
        </authorList>
    </citation>
    <scope>NUCLEOTIDE SEQUENCE [LARGE SCALE GENOMIC DNA]</scope>
    <source>
        <strain evidence="4 6">DSM 92</strain>
    </source>
</reference>
<dbReference type="EMBL" id="CP017603">
    <property type="protein sequence ID" value="AOY77972.1"/>
    <property type="molecule type" value="Genomic_DNA"/>
</dbReference>
<dbReference type="GO" id="GO:0030288">
    <property type="term" value="C:outer membrane-bounded periplasmic space"/>
    <property type="evidence" value="ECO:0007669"/>
    <property type="project" value="InterPro"/>
</dbReference>
<dbReference type="NCBIfam" id="TIGR00787">
    <property type="entry name" value="dctP"/>
    <property type="match status" value="1"/>
</dbReference>
<dbReference type="InterPro" id="IPR004682">
    <property type="entry name" value="TRAP_DctP"/>
</dbReference>
<dbReference type="Proteomes" id="UP000177894">
    <property type="component" value="Chromosome"/>
</dbReference>
<dbReference type="PANTHER" id="PTHR33376">
    <property type="match status" value="1"/>
</dbReference>
<dbReference type="InterPro" id="IPR038404">
    <property type="entry name" value="TRAP_DctP_sf"/>
</dbReference>
<dbReference type="GO" id="GO:0055085">
    <property type="term" value="P:transmembrane transport"/>
    <property type="evidence" value="ECO:0007669"/>
    <property type="project" value="InterPro"/>
</dbReference>
<dbReference type="CDD" id="cd13669">
    <property type="entry name" value="PBP2_TRAP_TM0322_like"/>
    <property type="match status" value="1"/>
</dbReference>
<dbReference type="Pfam" id="PF03480">
    <property type="entry name" value="DctP"/>
    <property type="match status" value="1"/>
</dbReference>
<sequence>MRKKLLMVVSLVLVLTMLSACGTGGSQTGEGGNNSGTYTLKIGMVVTEQDPMYLGAMEFKKNVEERTEGRLEVEVYPSSQLGDTKDIMEQAKVGANVAAISDAALMSEIVPEIGVLAAPYVVDNYEEAEILVTSDLFKGWYENVSTSGYRVLSFNWYQGARHFMTNKLVEKPEDLRGLRVRTPGSPIFIDSINAMGANATSLAWGEVYPGLQQKVIDGFEAQYPAIIGARLYEASKYIAKTGHFQLMSPLVVGNAFFESLPEDIQEILLEEAEKAGKYASEQTLSGLVQNEEEMKSQGVRITEVDITPFKEASKSVYEKNNLVEAKAQVDALLGK</sequence>
<evidence type="ECO:0000313" key="5">
    <source>
        <dbReference type="Proteomes" id="UP000177894"/>
    </source>
</evidence>